<comment type="caution">
    <text evidence="2">The sequence shown here is derived from an EMBL/GenBank/DDBJ whole genome shotgun (WGS) entry which is preliminary data.</text>
</comment>
<dbReference type="EMBL" id="JFBX01000175">
    <property type="protein sequence ID" value="KXH47000.1"/>
    <property type="molecule type" value="Genomic_DNA"/>
</dbReference>
<organism evidence="2 3">
    <name type="scientific">Colletotrichum simmondsii</name>
    <dbReference type="NCBI Taxonomy" id="703756"/>
    <lineage>
        <taxon>Eukaryota</taxon>
        <taxon>Fungi</taxon>
        <taxon>Dikarya</taxon>
        <taxon>Ascomycota</taxon>
        <taxon>Pezizomycotina</taxon>
        <taxon>Sordariomycetes</taxon>
        <taxon>Hypocreomycetidae</taxon>
        <taxon>Glomerellales</taxon>
        <taxon>Glomerellaceae</taxon>
        <taxon>Colletotrichum</taxon>
        <taxon>Colletotrichum acutatum species complex</taxon>
    </lineage>
</organism>
<evidence type="ECO:0000313" key="2">
    <source>
        <dbReference type="EMBL" id="KXH47000.1"/>
    </source>
</evidence>
<name>A0A135TFT7_9PEZI</name>
<evidence type="ECO:0000313" key="3">
    <source>
        <dbReference type="Proteomes" id="UP000070328"/>
    </source>
</evidence>
<protein>
    <submittedName>
        <fullName evidence="2">Uncharacterized protein</fullName>
    </submittedName>
</protein>
<accession>A0A135TFT7</accession>
<reference evidence="2 3" key="1">
    <citation type="submission" date="2014-02" db="EMBL/GenBank/DDBJ databases">
        <title>The genome sequence of Colletotrichum simmondsii CBS122122.</title>
        <authorList>
            <person name="Baroncelli R."/>
            <person name="Thon M.R."/>
        </authorList>
    </citation>
    <scope>NUCLEOTIDE SEQUENCE [LARGE SCALE GENOMIC DNA]</scope>
    <source>
        <strain evidence="2 3">CBS122122</strain>
    </source>
</reference>
<gene>
    <name evidence="2" type="ORF">CSIM01_09329</name>
</gene>
<dbReference type="AlphaFoldDB" id="A0A135TFT7"/>
<dbReference type="OrthoDB" id="4845696at2759"/>
<evidence type="ECO:0000256" key="1">
    <source>
        <dbReference type="SAM" id="MobiDB-lite"/>
    </source>
</evidence>
<sequence>MSRGQRMSKRAFKRRHASPEPDLSLTEGYPIIKARRYPPRKNVEYHTSGKHRSLYEHPPPPPRSPKRHRHNRHIEAKSDTDGDLKTIPMPPESPSTALVLRTARTPGYKKDHRKKDDDSYLDIVRRRRKPKHKPGLELNLEPVIHRASKRRRSVIDDTGREMHEQQQCSDLVVDNYRFRNHILSLLDEQRSSVESWARSVGAGGPAEPMDWQPEQERVVYIARNLVEYGCYEDRWRIGGGQEEDQLQQQQQLEDRPTAQLSSELVSWADQIEDGSDMCGAPVLGLSLVDVIE</sequence>
<feature type="region of interest" description="Disordered" evidence="1">
    <location>
        <begin position="1"/>
        <end position="98"/>
    </location>
</feature>
<feature type="compositionally biased region" description="Basic and acidic residues" evidence="1">
    <location>
        <begin position="73"/>
        <end position="84"/>
    </location>
</feature>
<dbReference type="Proteomes" id="UP000070328">
    <property type="component" value="Unassembled WGS sequence"/>
</dbReference>
<keyword evidence="3" id="KW-1185">Reference proteome</keyword>
<feature type="compositionally biased region" description="Basic residues" evidence="1">
    <location>
        <begin position="1"/>
        <end position="16"/>
    </location>
</feature>
<proteinExistence type="predicted"/>